<keyword evidence="1" id="KW-0812">Transmembrane</keyword>
<evidence type="ECO:0000313" key="2">
    <source>
        <dbReference type="EMBL" id="MBW4709183.1"/>
    </source>
</evidence>
<accession>A0A9X1K340</accession>
<name>A0A9X1K340_9RHOB</name>
<gene>
    <name evidence="2" type="ORF">KX928_15430</name>
</gene>
<keyword evidence="1" id="KW-0472">Membrane</keyword>
<comment type="caution">
    <text evidence="2">The sequence shown here is derived from an EMBL/GenBank/DDBJ whole genome shotgun (WGS) entry which is preliminary data.</text>
</comment>
<evidence type="ECO:0000256" key="1">
    <source>
        <dbReference type="SAM" id="Phobius"/>
    </source>
</evidence>
<feature type="transmembrane region" description="Helical" evidence="1">
    <location>
        <begin position="83"/>
        <end position="104"/>
    </location>
</feature>
<keyword evidence="3" id="KW-1185">Reference proteome</keyword>
<dbReference type="RefSeq" id="WP_219504443.1">
    <property type="nucleotide sequence ID" value="NZ_JAHXDN010000004.1"/>
</dbReference>
<proteinExistence type="predicted"/>
<protein>
    <submittedName>
        <fullName evidence="2">Anti-sigma factor</fullName>
    </submittedName>
</protein>
<reference evidence="2" key="1">
    <citation type="submission" date="2021-07" db="EMBL/GenBank/DDBJ databases">
        <title>Roseobacter insulae sp. nov., isolated from a tidal flat.</title>
        <authorList>
            <person name="Park S."/>
            <person name="Yoon J.-H."/>
        </authorList>
    </citation>
    <scope>NUCLEOTIDE SEQUENCE</scope>
    <source>
        <strain evidence="2">YSTF-M11</strain>
    </source>
</reference>
<dbReference type="EMBL" id="JAHXDN010000004">
    <property type="protein sequence ID" value="MBW4709183.1"/>
    <property type="molecule type" value="Genomic_DNA"/>
</dbReference>
<organism evidence="2 3">
    <name type="scientific">Roseobacter insulae</name>
    <dbReference type="NCBI Taxonomy" id="2859783"/>
    <lineage>
        <taxon>Bacteria</taxon>
        <taxon>Pseudomonadati</taxon>
        <taxon>Pseudomonadota</taxon>
        <taxon>Alphaproteobacteria</taxon>
        <taxon>Rhodobacterales</taxon>
        <taxon>Roseobacteraceae</taxon>
        <taxon>Roseobacter</taxon>
    </lineage>
</organism>
<sequence length="254" mass="26801">MTDISLKLSAYLDGELDVAEAAAIETRLAADPEAQAELDALISAHAAAQEQYDAELSHPVPLTLAKKIKAARPTSGPRPSRPIWGTLAASLVVFMIGGVGGYLLKDQTAPPRTTGWLSDIADYHGVYASQTRHLVEVGANEAQHIETWLGKTVGVSFTIPDLSGFDLTFEGARLLVANGKPVAQLMYRQGDGTVIALCLQRSGAPTAGAPTFTDRTINNFDFVTWSAGNADYVVIGPRGLPGLKAMASEASLAL</sequence>
<keyword evidence="1" id="KW-1133">Transmembrane helix</keyword>
<dbReference type="Proteomes" id="UP001138661">
    <property type="component" value="Unassembled WGS sequence"/>
</dbReference>
<dbReference type="AlphaFoldDB" id="A0A9X1K340"/>
<evidence type="ECO:0000313" key="3">
    <source>
        <dbReference type="Proteomes" id="UP001138661"/>
    </source>
</evidence>